<dbReference type="EMBL" id="PNBX01000030">
    <property type="protein sequence ID" value="TMO68739.1"/>
    <property type="molecule type" value="Genomic_DNA"/>
</dbReference>
<name>A0A5S3VBC6_9GAMM</name>
<dbReference type="Pfam" id="PF05569">
    <property type="entry name" value="Peptidase_M56"/>
    <property type="match status" value="1"/>
</dbReference>
<keyword evidence="5" id="KW-0735">Signal-anchor</keyword>
<dbReference type="GO" id="GO:0055085">
    <property type="term" value="P:transmembrane transport"/>
    <property type="evidence" value="ECO:0007669"/>
    <property type="project" value="InterPro"/>
</dbReference>
<organism evidence="7 8">
    <name type="scientific">Pseudoalteromonas aurantia</name>
    <dbReference type="NCBI Taxonomy" id="43654"/>
    <lineage>
        <taxon>Bacteria</taxon>
        <taxon>Pseudomonadati</taxon>
        <taxon>Pseudomonadota</taxon>
        <taxon>Gammaproteobacteria</taxon>
        <taxon>Alteromonadales</taxon>
        <taxon>Pseudoalteromonadaceae</taxon>
        <taxon>Pseudoalteromonas</taxon>
    </lineage>
</organism>
<keyword evidence="4 5" id="KW-0472">Membrane</keyword>
<dbReference type="SUPFAM" id="SSF74653">
    <property type="entry name" value="TolA/TonB C-terminal domain"/>
    <property type="match status" value="1"/>
</dbReference>
<proteinExistence type="inferred from homology"/>
<keyword evidence="5" id="KW-0813">Transport</keyword>
<reference evidence="8" key="2">
    <citation type="submission" date="2019-06" db="EMBL/GenBank/DDBJ databases">
        <title>Co-occurence of chitin degradation, pigmentation and bioactivity in marine Pseudoalteromonas.</title>
        <authorList>
            <person name="Sonnenschein E.C."/>
            <person name="Bech P.K."/>
        </authorList>
    </citation>
    <scope>NUCLEOTIDE SEQUENCE [LARGE SCALE GENOMIC DNA]</scope>
    <source>
        <strain evidence="8">S3790</strain>
    </source>
</reference>
<evidence type="ECO:0000256" key="3">
    <source>
        <dbReference type="ARBA" id="ARBA00022989"/>
    </source>
</evidence>
<evidence type="ECO:0000313" key="8">
    <source>
        <dbReference type="Proteomes" id="UP000307217"/>
    </source>
</evidence>
<dbReference type="GO" id="GO:0015891">
    <property type="term" value="P:siderophore transport"/>
    <property type="evidence" value="ECO:0007669"/>
    <property type="project" value="InterPro"/>
</dbReference>
<evidence type="ECO:0000256" key="1">
    <source>
        <dbReference type="ARBA" id="ARBA00004167"/>
    </source>
</evidence>
<comment type="caution">
    <text evidence="7">The sequence shown here is derived from an EMBL/GenBank/DDBJ whole genome shotgun (WGS) entry which is preliminary data.</text>
</comment>
<dbReference type="InterPro" id="IPR003538">
    <property type="entry name" value="TonB"/>
</dbReference>
<reference evidence="7 8" key="1">
    <citation type="submission" date="2018-01" db="EMBL/GenBank/DDBJ databases">
        <authorList>
            <person name="Paulsen S."/>
            <person name="Gram L.K."/>
        </authorList>
    </citation>
    <scope>NUCLEOTIDE SEQUENCE [LARGE SCALE GENOMIC DNA]</scope>
    <source>
        <strain evidence="7 8">S3790</strain>
    </source>
</reference>
<dbReference type="InterPro" id="IPR037682">
    <property type="entry name" value="TonB_C"/>
</dbReference>
<dbReference type="GO" id="GO:0030288">
    <property type="term" value="C:outer membrane-bounded periplasmic space"/>
    <property type="evidence" value="ECO:0007669"/>
    <property type="project" value="InterPro"/>
</dbReference>
<dbReference type="Proteomes" id="UP000307217">
    <property type="component" value="Unassembled WGS sequence"/>
</dbReference>
<feature type="transmembrane region" description="Helical" evidence="5">
    <location>
        <begin position="178"/>
        <end position="200"/>
    </location>
</feature>
<dbReference type="PANTHER" id="PTHR34978:SF3">
    <property type="entry name" value="SLR0241 PROTEIN"/>
    <property type="match status" value="1"/>
</dbReference>
<feature type="domain" description="TonB C-terminal" evidence="6">
    <location>
        <begin position="298"/>
        <end position="390"/>
    </location>
</feature>
<dbReference type="PRINTS" id="PR01374">
    <property type="entry name" value="TONBPROTEIN"/>
</dbReference>
<dbReference type="PANTHER" id="PTHR34978">
    <property type="entry name" value="POSSIBLE SENSOR-TRANSDUCER PROTEIN BLAR"/>
    <property type="match status" value="1"/>
</dbReference>
<evidence type="ECO:0000256" key="5">
    <source>
        <dbReference type="RuleBase" id="RU362123"/>
    </source>
</evidence>
<dbReference type="InterPro" id="IPR052173">
    <property type="entry name" value="Beta-lactam_resp_regulator"/>
</dbReference>
<accession>A0A5S3VBC6</accession>
<evidence type="ECO:0000256" key="4">
    <source>
        <dbReference type="ARBA" id="ARBA00023136"/>
    </source>
</evidence>
<evidence type="ECO:0000313" key="7">
    <source>
        <dbReference type="EMBL" id="TMO68739.1"/>
    </source>
</evidence>
<keyword evidence="5" id="KW-0653">Protein transport</keyword>
<feature type="transmembrane region" description="Helical" evidence="5">
    <location>
        <begin position="84"/>
        <end position="104"/>
    </location>
</feature>
<feature type="transmembrane region" description="Helical" evidence="5">
    <location>
        <begin position="6"/>
        <end position="26"/>
    </location>
</feature>
<dbReference type="InterPro" id="IPR008756">
    <property type="entry name" value="Peptidase_M56"/>
</dbReference>
<dbReference type="AlphaFoldDB" id="A0A5S3VBC6"/>
<dbReference type="GO" id="GO:0031992">
    <property type="term" value="F:energy transducer activity"/>
    <property type="evidence" value="ECO:0007669"/>
    <property type="project" value="InterPro"/>
</dbReference>
<dbReference type="Pfam" id="PF03544">
    <property type="entry name" value="TonB_C"/>
    <property type="match status" value="1"/>
</dbReference>
<dbReference type="GO" id="GO:0015031">
    <property type="term" value="P:protein transport"/>
    <property type="evidence" value="ECO:0007669"/>
    <property type="project" value="UniProtKB-UniRule"/>
</dbReference>
<sequence length="404" mass="46567">MLNELLDWAIKIQLLLSISVVVLLICERSLTRKIGAQLLYKMWWLIPSTLLLLSVPSELKPLSNNAMHYVTVTPTQLPVTDTWLLSWTVVYIAGACSLLLAMFWQHKRFHINLALQLTDTTYRGYPVYVSTQINSPMIVGLIKYNIVMPANYIQRFDAQSLSLMLEHEYTHIKRHDNLWNLGFFSLCTITWFNPLIWLGYQSFRRVQELACDERVLENKPHHQQVHYAKTLINCVEHHNKRHFAYAYYGDKNTMLQRLNHIKNTARPSTVAQTLLITCALASLSALAITKDSPSEKVKADHSVKPIMRIEPKYPIEAVNDGVSGYVQLAYTIDERGHTNNIKVIDAKPKSTFEHNAITALRQWQYTPSNNPDEIHRVQLDFKINDNATSTPQQDQFERIDVSSH</sequence>
<protein>
    <recommendedName>
        <fullName evidence="5">Protein TonB</fullName>
    </recommendedName>
</protein>
<dbReference type="NCBIfam" id="TIGR01352">
    <property type="entry name" value="tonB_Cterm"/>
    <property type="match status" value="1"/>
</dbReference>
<gene>
    <name evidence="7" type="ORF">CWC19_08205</name>
</gene>
<dbReference type="GO" id="GO:0005886">
    <property type="term" value="C:plasma membrane"/>
    <property type="evidence" value="ECO:0007669"/>
    <property type="project" value="UniProtKB-SubCell"/>
</dbReference>
<comment type="similarity">
    <text evidence="5">Belongs to the TonB family.</text>
</comment>
<dbReference type="InterPro" id="IPR006260">
    <property type="entry name" value="TonB/TolA_C"/>
</dbReference>
<evidence type="ECO:0000259" key="6">
    <source>
        <dbReference type="PROSITE" id="PS52015"/>
    </source>
</evidence>
<keyword evidence="5" id="KW-0997">Cell inner membrane</keyword>
<keyword evidence="2 5" id="KW-0812">Transmembrane</keyword>
<comment type="caution">
    <text evidence="5">Lacks conserved residue(s) required for the propagation of feature annotation.</text>
</comment>
<dbReference type="CDD" id="cd07341">
    <property type="entry name" value="M56_BlaR1_MecR1_like"/>
    <property type="match status" value="1"/>
</dbReference>
<dbReference type="RefSeq" id="WP_138591428.1">
    <property type="nucleotide sequence ID" value="NZ_PNBX01000030.1"/>
</dbReference>
<evidence type="ECO:0000256" key="2">
    <source>
        <dbReference type="ARBA" id="ARBA00022692"/>
    </source>
</evidence>
<dbReference type="OrthoDB" id="1628901at2"/>
<dbReference type="PROSITE" id="PS52015">
    <property type="entry name" value="TONB_CTD"/>
    <property type="match status" value="1"/>
</dbReference>
<comment type="function">
    <text evidence="5">Interacts with outer membrane receptor proteins that carry out high-affinity binding and energy dependent uptake into the periplasmic space of specific substrates. It could act to transduce energy from the cytoplasmic membrane to specific energy-requiring processes in the outer membrane, resulting in the release into the periplasm of ligands bound by these outer membrane proteins.</text>
</comment>
<comment type="subcellular location">
    <subcellularLocation>
        <location evidence="5">Cell inner membrane</location>
        <topology evidence="5">Single-pass membrane protein</topology>
        <orientation evidence="5">Periplasmic side</orientation>
    </subcellularLocation>
    <subcellularLocation>
        <location evidence="1">Membrane</location>
        <topology evidence="1">Single-pass membrane protein</topology>
    </subcellularLocation>
</comment>
<dbReference type="Gene3D" id="3.30.2420.10">
    <property type="entry name" value="TonB"/>
    <property type="match status" value="1"/>
</dbReference>
<keyword evidence="3 5" id="KW-1133">Transmembrane helix</keyword>
<keyword evidence="5" id="KW-1003">Cell membrane</keyword>